<dbReference type="Proteomes" id="UP000770661">
    <property type="component" value="Unassembled WGS sequence"/>
</dbReference>
<dbReference type="GO" id="GO:0046872">
    <property type="term" value="F:metal ion binding"/>
    <property type="evidence" value="ECO:0007669"/>
    <property type="project" value="UniProtKB-KW"/>
</dbReference>
<dbReference type="GO" id="GO:0004408">
    <property type="term" value="F:holocytochrome-c synthase activity"/>
    <property type="evidence" value="ECO:0007669"/>
    <property type="project" value="UniProtKB-EC"/>
</dbReference>
<dbReference type="GO" id="GO:0005743">
    <property type="term" value="C:mitochondrial inner membrane"/>
    <property type="evidence" value="ECO:0007669"/>
    <property type="project" value="UniProtKB-SubCell"/>
</dbReference>
<accession>A0A8J5D1A6</accession>
<evidence type="ECO:0000256" key="1">
    <source>
        <dbReference type="ARBA" id="ARBA00004273"/>
    </source>
</evidence>
<evidence type="ECO:0000256" key="5">
    <source>
        <dbReference type="ARBA" id="ARBA00022792"/>
    </source>
</evidence>
<evidence type="ECO:0000256" key="6">
    <source>
        <dbReference type="ARBA" id="ARBA00023004"/>
    </source>
</evidence>
<comment type="subcellular location">
    <subcellularLocation>
        <location evidence="1 11">Mitochondrion inner membrane</location>
    </subcellularLocation>
</comment>
<evidence type="ECO:0000256" key="8">
    <source>
        <dbReference type="ARBA" id="ARBA00023136"/>
    </source>
</evidence>
<protein>
    <recommendedName>
        <fullName evidence="11">Holocytochrome c-type synthase</fullName>
        <ecNumber evidence="11">4.4.1.17</ecNumber>
    </recommendedName>
</protein>
<keyword evidence="14" id="KW-1185">Reference proteome</keyword>
<evidence type="ECO:0000256" key="7">
    <source>
        <dbReference type="ARBA" id="ARBA00023128"/>
    </source>
</evidence>
<reference evidence="13" key="1">
    <citation type="submission" date="2020-07" db="EMBL/GenBank/DDBJ databases">
        <title>The High-quality genome of the commercially important snow crab, Chionoecetes opilio.</title>
        <authorList>
            <person name="Jeong J.-H."/>
            <person name="Ryu S."/>
        </authorList>
    </citation>
    <scope>NUCLEOTIDE SEQUENCE</scope>
    <source>
        <strain evidence="13">MADBK_172401_WGS</strain>
        <tissue evidence="13">Digestive gland</tissue>
    </source>
</reference>
<evidence type="ECO:0000313" key="14">
    <source>
        <dbReference type="Proteomes" id="UP000770661"/>
    </source>
</evidence>
<dbReference type="AlphaFoldDB" id="A0A8J5D1A6"/>
<evidence type="ECO:0000256" key="3">
    <source>
        <dbReference type="ARBA" id="ARBA00022617"/>
    </source>
</evidence>
<evidence type="ECO:0000313" key="13">
    <source>
        <dbReference type="EMBL" id="KAG0725882.1"/>
    </source>
</evidence>
<keyword evidence="6 11" id="KW-0408">Iron</keyword>
<evidence type="ECO:0000256" key="12">
    <source>
        <dbReference type="SAM" id="MobiDB-lite"/>
    </source>
</evidence>
<comment type="catalytic activity">
    <reaction evidence="10">
        <text>holo-[cytochrome c] = apo-[cytochrome c] + heme b</text>
        <dbReference type="Rhea" id="RHEA:22648"/>
        <dbReference type="Rhea" id="RHEA-COMP:10725"/>
        <dbReference type="Rhea" id="RHEA-COMP:10726"/>
        <dbReference type="ChEBI" id="CHEBI:29950"/>
        <dbReference type="ChEBI" id="CHEBI:60344"/>
        <dbReference type="ChEBI" id="CHEBI:83739"/>
        <dbReference type="EC" id="4.4.1.17"/>
    </reaction>
    <physiologicalReaction direction="right-to-left" evidence="10">
        <dbReference type="Rhea" id="RHEA:22650"/>
    </physiologicalReaction>
</comment>
<evidence type="ECO:0000256" key="2">
    <source>
        <dbReference type="ARBA" id="ARBA00007255"/>
    </source>
</evidence>
<evidence type="ECO:0000256" key="4">
    <source>
        <dbReference type="ARBA" id="ARBA00022723"/>
    </source>
</evidence>
<proteinExistence type="inferred from homology"/>
<dbReference type="OrthoDB" id="4243at2759"/>
<comment type="function">
    <text evidence="11">Lyase that catalyzes the covalent linking of the heme group to the cytochrome C apoprotein to produce the mature functional cytochrome.</text>
</comment>
<gene>
    <name evidence="13" type="primary">HCCS_1</name>
    <name evidence="13" type="ORF">GWK47_037731</name>
</gene>
<organism evidence="13 14">
    <name type="scientific">Chionoecetes opilio</name>
    <name type="common">Atlantic snow crab</name>
    <name type="synonym">Cancer opilio</name>
    <dbReference type="NCBI Taxonomy" id="41210"/>
    <lineage>
        <taxon>Eukaryota</taxon>
        <taxon>Metazoa</taxon>
        <taxon>Ecdysozoa</taxon>
        <taxon>Arthropoda</taxon>
        <taxon>Crustacea</taxon>
        <taxon>Multicrustacea</taxon>
        <taxon>Malacostraca</taxon>
        <taxon>Eumalacostraca</taxon>
        <taxon>Eucarida</taxon>
        <taxon>Decapoda</taxon>
        <taxon>Pleocyemata</taxon>
        <taxon>Brachyura</taxon>
        <taxon>Eubrachyura</taxon>
        <taxon>Majoidea</taxon>
        <taxon>Majidae</taxon>
        <taxon>Chionoecetes</taxon>
    </lineage>
</organism>
<dbReference type="EMBL" id="JACEEZ010005105">
    <property type="protein sequence ID" value="KAG0725882.1"/>
    <property type="molecule type" value="Genomic_DNA"/>
</dbReference>
<keyword evidence="9 11" id="KW-0456">Lyase</keyword>
<keyword evidence="8 11" id="KW-0472">Membrane</keyword>
<comment type="caution">
    <text evidence="13">The sequence shown here is derived from an EMBL/GenBank/DDBJ whole genome shotgun (WGS) entry which is preliminary data.</text>
</comment>
<dbReference type="PANTHER" id="PTHR12743">
    <property type="entry name" value="CYTOCHROME C1 HEME LYASE"/>
    <property type="match status" value="1"/>
</dbReference>
<sequence length="287" mass="33123">MQTVNRLWREESEGNPPSHTPVSVQDDVLRWESLHKHECGNPKLKRFGGKASDYSPRARMRNWMGCSPPSPPRCATLRHNDLVRHGNGRLVYQSCFLALPRNRTAISEQPKLRTPPLTSRIHVQDTIWPLDPLFAVKRVIYRVCRSTWNNTLGDALRITSMGQYRSDSSPQPWLSRLWGGDILALGKGSQGRMLLADQGAKRSQISRGGNHNMSQPAVYELPFDRHDWIVDRCGKEVRYIIDYYDGGSVDPENHRFAMLDVRPAMDSFENVWDRMVVAWWRWTQSEK</sequence>
<dbReference type="EC" id="4.4.1.17" evidence="11"/>
<keyword evidence="7 11" id="KW-0496">Mitochondrion</keyword>
<dbReference type="PROSITE" id="PS00822">
    <property type="entry name" value="CYTO_HEME_LYASE_2"/>
    <property type="match status" value="1"/>
</dbReference>
<dbReference type="PANTHER" id="PTHR12743:SF0">
    <property type="entry name" value="HOLOCYTOCHROME C-TYPE SYNTHASE"/>
    <property type="match status" value="1"/>
</dbReference>
<comment type="similarity">
    <text evidence="2 11">Belongs to the cytochrome c-type heme lyase family.</text>
</comment>
<keyword evidence="5 11" id="KW-0999">Mitochondrion inner membrane</keyword>
<feature type="region of interest" description="Disordered" evidence="12">
    <location>
        <begin position="1"/>
        <end position="24"/>
    </location>
</feature>
<keyword evidence="4 11" id="KW-0479">Metal-binding</keyword>
<keyword evidence="3 11" id="KW-0349">Heme</keyword>
<dbReference type="InterPro" id="IPR000511">
    <property type="entry name" value="Holocyt_c/c1_synthase"/>
</dbReference>
<dbReference type="Pfam" id="PF01265">
    <property type="entry name" value="Cyto_heme_lyase"/>
    <property type="match status" value="1"/>
</dbReference>
<evidence type="ECO:0000256" key="11">
    <source>
        <dbReference type="RuleBase" id="RU363130"/>
    </source>
</evidence>
<evidence type="ECO:0000256" key="9">
    <source>
        <dbReference type="ARBA" id="ARBA00023239"/>
    </source>
</evidence>
<evidence type="ECO:0000256" key="10">
    <source>
        <dbReference type="ARBA" id="ARBA00023944"/>
    </source>
</evidence>
<name>A0A8J5D1A6_CHIOP</name>